<dbReference type="GO" id="GO:0016791">
    <property type="term" value="F:phosphatase activity"/>
    <property type="evidence" value="ECO:0007669"/>
    <property type="project" value="UniProtKB-ARBA"/>
</dbReference>
<dbReference type="EMBL" id="CADCVM010000196">
    <property type="protein sequence ID" value="CAA9489855.1"/>
    <property type="molecule type" value="Genomic_DNA"/>
</dbReference>
<reference evidence="3" key="1">
    <citation type="submission" date="2020-02" db="EMBL/GenBank/DDBJ databases">
        <authorList>
            <person name="Meier V. D."/>
        </authorList>
    </citation>
    <scope>NUCLEOTIDE SEQUENCE</scope>
    <source>
        <strain evidence="3">AVDCRST_MAG05</strain>
    </source>
</reference>
<dbReference type="InterPro" id="IPR016130">
    <property type="entry name" value="Tyr_Pase_AS"/>
</dbReference>
<dbReference type="InterPro" id="IPR057023">
    <property type="entry name" value="PTP-SAK"/>
</dbReference>
<dbReference type="PANTHER" id="PTHR23339">
    <property type="entry name" value="TYROSINE SPECIFIC PROTEIN PHOSPHATASE AND DUAL SPECIFICITY PROTEIN PHOSPHATASE"/>
    <property type="match status" value="1"/>
</dbReference>
<feature type="non-terminal residue" evidence="3">
    <location>
        <position position="1"/>
    </location>
</feature>
<dbReference type="PROSITE" id="PS00383">
    <property type="entry name" value="TYR_PHOSPHATASE_1"/>
    <property type="match status" value="1"/>
</dbReference>
<dbReference type="InterPro" id="IPR029021">
    <property type="entry name" value="Prot-tyrosine_phosphatase-like"/>
</dbReference>
<evidence type="ECO:0000313" key="3">
    <source>
        <dbReference type="EMBL" id="CAA9489855.1"/>
    </source>
</evidence>
<organism evidence="3">
    <name type="scientific">uncultured Rubrobacteraceae bacterium</name>
    <dbReference type="NCBI Taxonomy" id="349277"/>
    <lineage>
        <taxon>Bacteria</taxon>
        <taxon>Bacillati</taxon>
        <taxon>Actinomycetota</taxon>
        <taxon>Rubrobacteria</taxon>
        <taxon>Rubrobacterales</taxon>
        <taxon>Rubrobacteraceae</taxon>
        <taxon>environmental samples</taxon>
    </lineage>
</organism>
<proteinExistence type="predicted"/>
<dbReference type="SUPFAM" id="SSF52799">
    <property type="entry name" value="(Phosphotyrosine protein) phosphatases II"/>
    <property type="match status" value="1"/>
</dbReference>
<sequence length="155" mass="16068">PRMLFGLTDRGAWVAPGVLGCAYPRTERALAALSGGGVRLLVNLHERPHDPARLARHGLKEVHLPVRDFDAPSPCQIERGVGAILGTLAAGEAAAVHCGGGLGRTGTLLACYLARGEGLGAGEAIWRVRSLRPGSVETAAQAAAVEAWARRQGPA</sequence>
<dbReference type="InterPro" id="IPR050561">
    <property type="entry name" value="PTP"/>
</dbReference>
<name>A0A6J4S4Y2_9ACTN</name>
<evidence type="ECO:0000256" key="1">
    <source>
        <dbReference type="ARBA" id="ARBA00022801"/>
    </source>
</evidence>
<feature type="domain" description="Tyrosine specific protein phosphatases" evidence="2">
    <location>
        <begin position="91"/>
        <end position="143"/>
    </location>
</feature>
<dbReference type="Pfam" id="PF22784">
    <property type="entry name" value="PTP-SAK"/>
    <property type="match status" value="1"/>
</dbReference>
<accession>A0A6J4S4Y2</accession>
<evidence type="ECO:0000259" key="2">
    <source>
        <dbReference type="PROSITE" id="PS50056"/>
    </source>
</evidence>
<keyword evidence="1" id="KW-0378">Hydrolase</keyword>
<protein>
    <recommendedName>
        <fullName evidence="2">Tyrosine specific protein phosphatases domain-containing protein</fullName>
    </recommendedName>
</protein>
<gene>
    <name evidence="3" type="ORF">AVDCRST_MAG05-1810</name>
</gene>
<dbReference type="FunFam" id="3.90.190.10:FF:000157">
    <property type="entry name" value="Protein-tyrosine phosphatase"/>
    <property type="match status" value="1"/>
</dbReference>
<dbReference type="PROSITE" id="PS50056">
    <property type="entry name" value="TYR_PHOSPHATASE_2"/>
    <property type="match status" value="1"/>
</dbReference>
<dbReference type="InterPro" id="IPR000387">
    <property type="entry name" value="Tyr_Pase_dom"/>
</dbReference>
<dbReference type="Gene3D" id="3.90.190.10">
    <property type="entry name" value="Protein tyrosine phosphatase superfamily"/>
    <property type="match status" value="1"/>
</dbReference>
<dbReference type="AlphaFoldDB" id="A0A6J4S4Y2"/>